<dbReference type="Proteomes" id="UP000272908">
    <property type="component" value="Unassembled WGS sequence"/>
</dbReference>
<reference evidence="3" key="1">
    <citation type="submission" date="2018-08" db="EMBL/GenBank/DDBJ databases">
        <authorList>
            <person name="Rodrigo-Torres L."/>
            <person name="Arahal R. D."/>
            <person name="Lucena T."/>
        </authorList>
    </citation>
    <scope>NUCLEOTIDE SEQUENCE [LARGE SCALE GENOMIC DNA]</scope>
    <source>
        <strain evidence="3">CECT 7235</strain>
    </source>
</reference>
<evidence type="ECO:0000313" key="2">
    <source>
        <dbReference type="EMBL" id="SUZ33228.1"/>
    </source>
</evidence>
<proteinExistence type="inferred from homology"/>
<dbReference type="EMBL" id="UIHC01000041">
    <property type="protein sequence ID" value="SUZ33228.1"/>
    <property type="molecule type" value="Genomic_DNA"/>
</dbReference>
<dbReference type="Pfam" id="PF04519">
    <property type="entry name" value="Bactofilin"/>
    <property type="match status" value="1"/>
</dbReference>
<evidence type="ECO:0008006" key="4">
    <source>
        <dbReference type="Google" id="ProtNLM"/>
    </source>
</evidence>
<organism evidence="2 3">
    <name type="scientific">Roseinatronobacter ekhonensis</name>
    <dbReference type="NCBI Taxonomy" id="254356"/>
    <lineage>
        <taxon>Bacteria</taxon>
        <taxon>Pseudomonadati</taxon>
        <taxon>Pseudomonadota</taxon>
        <taxon>Alphaproteobacteria</taxon>
        <taxon>Rhodobacterales</taxon>
        <taxon>Paracoccaceae</taxon>
        <taxon>Roseinatronobacter</taxon>
    </lineage>
</organism>
<name>A0A3B0MI59_9RHOB</name>
<protein>
    <recommendedName>
        <fullName evidence="4">Polymer-forming cytoskeletal</fullName>
    </recommendedName>
</protein>
<dbReference type="PANTHER" id="PTHR35024:SF4">
    <property type="entry name" value="POLYMER-FORMING CYTOSKELETAL PROTEIN"/>
    <property type="match status" value="1"/>
</dbReference>
<dbReference type="InterPro" id="IPR007607">
    <property type="entry name" value="BacA/B"/>
</dbReference>
<dbReference type="RefSeq" id="WP_121096301.1">
    <property type="nucleotide sequence ID" value="NZ_UIHC01000041.1"/>
</dbReference>
<sequence length="128" mass="13313">MTEESSGPSGSGGRSHLAIGSRATGELYFPGTVELPGYVKGSVEAAAIVIEETGEIEGELRAPGIVIKGRFKGQIKGGTVQLHTSARIVGDITYDSLRIESGAQVEGRCIPRATREAPQVQDSGSSVE</sequence>
<keyword evidence="3" id="KW-1185">Reference proteome</keyword>
<accession>A0A3B0MI59</accession>
<evidence type="ECO:0000256" key="1">
    <source>
        <dbReference type="ARBA" id="ARBA00044755"/>
    </source>
</evidence>
<dbReference type="PANTHER" id="PTHR35024">
    <property type="entry name" value="HYPOTHETICAL CYTOSOLIC PROTEIN"/>
    <property type="match status" value="1"/>
</dbReference>
<dbReference type="AlphaFoldDB" id="A0A3B0MI59"/>
<evidence type="ECO:0000313" key="3">
    <source>
        <dbReference type="Proteomes" id="UP000272908"/>
    </source>
</evidence>
<dbReference type="OrthoDB" id="5738271at2"/>
<gene>
    <name evidence="2" type="ORF">ROE7235_02997</name>
</gene>
<comment type="similarity">
    <text evidence="1">Belongs to the bactofilin family.</text>
</comment>